<reference evidence="1" key="2">
    <citation type="submission" date="2020-06" db="EMBL/GenBank/DDBJ databases">
        <title>Helianthus annuus Genome sequencing and assembly Release 2.</title>
        <authorList>
            <person name="Gouzy J."/>
            <person name="Langlade N."/>
            <person name="Munos S."/>
        </authorList>
    </citation>
    <scope>NUCLEOTIDE SEQUENCE</scope>
    <source>
        <tissue evidence="1">Leaves</tissue>
    </source>
</reference>
<proteinExistence type="predicted"/>
<dbReference type="Gramene" id="mRNA:HanXRQr2_Chr03g0093381">
    <property type="protein sequence ID" value="CDS:HanXRQr2_Chr03g0093381.1"/>
    <property type="gene ID" value="HanXRQr2_Chr03g0093381"/>
</dbReference>
<organism evidence="1 2">
    <name type="scientific">Helianthus annuus</name>
    <name type="common">Common sunflower</name>
    <dbReference type="NCBI Taxonomy" id="4232"/>
    <lineage>
        <taxon>Eukaryota</taxon>
        <taxon>Viridiplantae</taxon>
        <taxon>Streptophyta</taxon>
        <taxon>Embryophyta</taxon>
        <taxon>Tracheophyta</taxon>
        <taxon>Spermatophyta</taxon>
        <taxon>Magnoliopsida</taxon>
        <taxon>eudicotyledons</taxon>
        <taxon>Gunneridae</taxon>
        <taxon>Pentapetalae</taxon>
        <taxon>asterids</taxon>
        <taxon>campanulids</taxon>
        <taxon>Asterales</taxon>
        <taxon>Asteraceae</taxon>
        <taxon>Asteroideae</taxon>
        <taxon>Heliantheae alliance</taxon>
        <taxon>Heliantheae</taxon>
        <taxon>Helianthus</taxon>
    </lineage>
</organism>
<dbReference type="AlphaFoldDB" id="A0A9K3NVI4"/>
<dbReference type="EMBL" id="MNCJ02000318">
    <property type="protein sequence ID" value="KAF5813023.1"/>
    <property type="molecule type" value="Genomic_DNA"/>
</dbReference>
<keyword evidence="2" id="KW-1185">Reference proteome</keyword>
<accession>A0A9K3NVI4</accession>
<comment type="caution">
    <text evidence="1">The sequence shown here is derived from an EMBL/GenBank/DDBJ whole genome shotgun (WGS) entry which is preliminary data.</text>
</comment>
<evidence type="ECO:0000313" key="2">
    <source>
        <dbReference type="Proteomes" id="UP000215914"/>
    </source>
</evidence>
<evidence type="ECO:0000313" key="1">
    <source>
        <dbReference type="EMBL" id="KAF5813023.1"/>
    </source>
</evidence>
<dbReference type="Proteomes" id="UP000215914">
    <property type="component" value="Unassembled WGS sequence"/>
</dbReference>
<reference evidence="1" key="1">
    <citation type="journal article" date="2017" name="Nature">
        <title>The sunflower genome provides insights into oil metabolism, flowering and Asterid evolution.</title>
        <authorList>
            <person name="Badouin H."/>
            <person name="Gouzy J."/>
            <person name="Grassa C.J."/>
            <person name="Murat F."/>
            <person name="Staton S.E."/>
            <person name="Cottret L."/>
            <person name="Lelandais-Briere C."/>
            <person name="Owens G.L."/>
            <person name="Carrere S."/>
            <person name="Mayjonade B."/>
            <person name="Legrand L."/>
            <person name="Gill N."/>
            <person name="Kane N.C."/>
            <person name="Bowers J.E."/>
            <person name="Hubner S."/>
            <person name="Bellec A."/>
            <person name="Berard A."/>
            <person name="Berges H."/>
            <person name="Blanchet N."/>
            <person name="Boniface M.C."/>
            <person name="Brunel D."/>
            <person name="Catrice O."/>
            <person name="Chaidir N."/>
            <person name="Claudel C."/>
            <person name="Donnadieu C."/>
            <person name="Faraut T."/>
            <person name="Fievet G."/>
            <person name="Helmstetter N."/>
            <person name="King M."/>
            <person name="Knapp S.J."/>
            <person name="Lai Z."/>
            <person name="Le Paslier M.C."/>
            <person name="Lippi Y."/>
            <person name="Lorenzon L."/>
            <person name="Mandel J.R."/>
            <person name="Marage G."/>
            <person name="Marchand G."/>
            <person name="Marquand E."/>
            <person name="Bret-Mestries E."/>
            <person name="Morien E."/>
            <person name="Nambeesan S."/>
            <person name="Nguyen T."/>
            <person name="Pegot-Espagnet P."/>
            <person name="Pouilly N."/>
            <person name="Raftis F."/>
            <person name="Sallet E."/>
            <person name="Schiex T."/>
            <person name="Thomas J."/>
            <person name="Vandecasteele C."/>
            <person name="Vares D."/>
            <person name="Vear F."/>
            <person name="Vautrin S."/>
            <person name="Crespi M."/>
            <person name="Mangin B."/>
            <person name="Burke J.M."/>
            <person name="Salse J."/>
            <person name="Munos S."/>
            <person name="Vincourt P."/>
            <person name="Rieseberg L.H."/>
            <person name="Langlade N.B."/>
        </authorList>
    </citation>
    <scope>NUCLEOTIDE SEQUENCE</scope>
    <source>
        <tissue evidence="1">Leaves</tissue>
    </source>
</reference>
<sequence>MTNLLLPLYVNNITTVKYYSQMGAICSEKEAPARGSEGFKRVVASSLATASSAFGSC</sequence>
<protein>
    <submittedName>
        <fullName evidence="1">Uncharacterized protein</fullName>
    </submittedName>
</protein>
<name>A0A9K3NVI4_HELAN</name>
<gene>
    <name evidence="1" type="ORF">HanXRQr2_Chr03g0093381</name>
</gene>